<evidence type="ECO:0008006" key="11">
    <source>
        <dbReference type="Google" id="ProtNLM"/>
    </source>
</evidence>
<dbReference type="EMBL" id="CM017326">
    <property type="protein sequence ID" value="KAE8076032.1"/>
    <property type="molecule type" value="Genomic_DNA"/>
</dbReference>
<evidence type="ECO:0000256" key="1">
    <source>
        <dbReference type="ARBA" id="ARBA00004239"/>
    </source>
</evidence>
<dbReference type="PANTHER" id="PTHR33869">
    <property type="entry name" value="CLAVATA3/ESR (CLE)-RELATED PROTEIN 3"/>
    <property type="match status" value="1"/>
</dbReference>
<organism evidence="9 10">
    <name type="scientific">Carpinus fangiana</name>
    <dbReference type="NCBI Taxonomy" id="176857"/>
    <lineage>
        <taxon>Eukaryota</taxon>
        <taxon>Viridiplantae</taxon>
        <taxon>Streptophyta</taxon>
        <taxon>Embryophyta</taxon>
        <taxon>Tracheophyta</taxon>
        <taxon>Spermatophyta</taxon>
        <taxon>Magnoliopsida</taxon>
        <taxon>eudicotyledons</taxon>
        <taxon>Gunneridae</taxon>
        <taxon>Pentapetalae</taxon>
        <taxon>rosids</taxon>
        <taxon>fabids</taxon>
        <taxon>Fagales</taxon>
        <taxon>Betulaceae</taxon>
        <taxon>Carpinus</taxon>
    </lineage>
</organism>
<evidence type="ECO:0000256" key="7">
    <source>
        <dbReference type="SAM" id="MobiDB-lite"/>
    </source>
</evidence>
<reference evidence="9 10" key="1">
    <citation type="submission" date="2019-06" db="EMBL/GenBank/DDBJ databases">
        <title>A chromosomal-level reference genome of Carpinus fangiana (Coryloideae, Betulaceae).</title>
        <authorList>
            <person name="Yang X."/>
            <person name="Wang Z."/>
            <person name="Zhang L."/>
            <person name="Hao G."/>
            <person name="Liu J."/>
            <person name="Yang Y."/>
        </authorList>
    </citation>
    <scope>NUCLEOTIDE SEQUENCE [LARGE SCALE GENOMIC DNA]</scope>
    <source>
        <strain evidence="9">Cfa_2016G</strain>
        <tissue evidence="9">Leaf</tissue>
    </source>
</reference>
<protein>
    <recommendedName>
        <fullName evidence="11">Cathepsin propeptide inhibitor domain-containing protein</fullName>
    </recommendedName>
</protein>
<keyword evidence="3" id="KW-0964">Secreted</keyword>
<dbReference type="GO" id="GO:0033612">
    <property type="term" value="F:receptor serine/threonine kinase binding"/>
    <property type="evidence" value="ECO:0007669"/>
    <property type="project" value="TreeGrafter"/>
</dbReference>
<sequence>MGSLNLWVCVILVMFMFAMSSESRPLEYHFLERKNLTRRALRELFEKSKRLKVGFKDEVDVVSGPYDSKRQSPGGPDPHHHSKNLC</sequence>
<evidence type="ECO:0000313" key="10">
    <source>
        <dbReference type="Proteomes" id="UP000327013"/>
    </source>
</evidence>
<evidence type="ECO:0000256" key="2">
    <source>
        <dbReference type="ARBA" id="ARBA00005416"/>
    </source>
</evidence>
<evidence type="ECO:0000313" key="9">
    <source>
        <dbReference type="EMBL" id="KAE8076032.1"/>
    </source>
</evidence>
<dbReference type="PANTHER" id="PTHR33869:SF5">
    <property type="entry name" value="CLAVATA3_ESR (CLE)-RELATED PROTEIN 4"/>
    <property type="match status" value="1"/>
</dbReference>
<keyword evidence="5" id="KW-0325">Glycoprotein</keyword>
<evidence type="ECO:0000256" key="5">
    <source>
        <dbReference type="ARBA" id="ARBA00023180"/>
    </source>
</evidence>
<accession>A0A5N6RAT8</accession>
<proteinExistence type="inferred from homology"/>
<evidence type="ECO:0000256" key="3">
    <source>
        <dbReference type="ARBA" id="ARBA00022525"/>
    </source>
</evidence>
<evidence type="ECO:0000256" key="8">
    <source>
        <dbReference type="SAM" id="SignalP"/>
    </source>
</evidence>
<comment type="subcellular location">
    <subcellularLocation>
        <location evidence="1">Secreted</location>
        <location evidence="1">Extracellular space</location>
    </subcellularLocation>
</comment>
<name>A0A5N6RAT8_9ROSI</name>
<feature type="chain" id="PRO_5024424875" description="Cathepsin propeptide inhibitor domain-containing protein" evidence="8">
    <location>
        <begin position="24"/>
        <end position="86"/>
    </location>
</feature>
<evidence type="ECO:0000256" key="6">
    <source>
        <dbReference type="ARBA" id="ARBA00023278"/>
    </source>
</evidence>
<evidence type="ECO:0000256" key="4">
    <source>
        <dbReference type="ARBA" id="ARBA00022729"/>
    </source>
</evidence>
<dbReference type="OrthoDB" id="1578197at2759"/>
<feature type="signal peptide" evidence="8">
    <location>
        <begin position="1"/>
        <end position="23"/>
    </location>
</feature>
<keyword evidence="6" id="KW-0379">Hydroxylation</keyword>
<dbReference type="Proteomes" id="UP000327013">
    <property type="component" value="Chromosome 6"/>
</dbReference>
<dbReference type="GO" id="GO:0005576">
    <property type="term" value="C:extracellular region"/>
    <property type="evidence" value="ECO:0007669"/>
    <property type="project" value="UniProtKB-SubCell"/>
</dbReference>
<keyword evidence="4 8" id="KW-0732">Signal</keyword>
<dbReference type="InterPro" id="IPR039616">
    <property type="entry name" value="CLE1-4"/>
</dbReference>
<comment type="similarity">
    <text evidence="2">Belongs to the CLV3/ESR signal peptide family.</text>
</comment>
<keyword evidence="10" id="KW-1185">Reference proteome</keyword>
<gene>
    <name evidence="9" type="ORF">FH972_014706</name>
</gene>
<feature type="region of interest" description="Disordered" evidence="7">
    <location>
        <begin position="62"/>
        <end position="86"/>
    </location>
</feature>
<dbReference type="AlphaFoldDB" id="A0A5N6RAT8"/>